<keyword evidence="1" id="KW-0472">Membrane</keyword>
<protein>
    <submittedName>
        <fullName evidence="2">Uncharacterized protein</fullName>
    </submittedName>
</protein>
<dbReference type="AlphaFoldDB" id="A0A495VTY5"/>
<feature type="transmembrane region" description="Helical" evidence="1">
    <location>
        <begin position="97"/>
        <end position="117"/>
    </location>
</feature>
<keyword evidence="1" id="KW-0812">Transmembrane</keyword>
<feature type="transmembrane region" description="Helical" evidence="1">
    <location>
        <begin position="71"/>
        <end position="91"/>
    </location>
</feature>
<evidence type="ECO:0000313" key="2">
    <source>
        <dbReference type="EMBL" id="RKT52340.1"/>
    </source>
</evidence>
<accession>A0A495VTY5</accession>
<feature type="transmembrane region" description="Helical" evidence="1">
    <location>
        <begin position="5"/>
        <end position="22"/>
    </location>
</feature>
<feature type="transmembrane region" description="Helical" evidence="1">
    <location>
        <begin position="42"/>
        <end position="62"/>
    </location>
</feature>
<keyword evidence="3" id="KW-1185">Reference proteome</keyword>
<dbReference type="RefSeq" id="WP_121001821.1">
    <property type="nucleotide sequence ID" value="NZ_RBXO01000001.1"/>
</dbReference>
<dbReference type="Proteomes" id="UP000282084">
    <property type="component" value="Unassembled WGS sequence"/>
</dbReference>
<organism evidence="2 3">
    <name type="scientific">Saccharothrix australiensis</name>
    <dbReference type="NCBI Taxonomy" id="2072"/>
    <lineage>
        <taxon>Bacteria</taxon>
        <taxon>Bacillati</taxon>
        <taxon>Actinomycetota</taxon>
        <taxon>Actinomycetes</taxon>
        <taxon>Pseudonocardiales</taxon>
        <taxon>Pseudonocardiaceae</taxon>
        <taxon>Saccharothrix</taxon>
    </lineage>
</organism>
<dbReference type="OrthoDB" id="3696560at2"/>
<evidence type="ECO:0000313" key="3">
    <source>
        <dbReference type="Proteomes" id="UP000282084"/>
    </source>
</evidence>
<sequence length="124" mass="12114">MLGRIAVGAVVGAGLGAAWWGVRELIASGAVCTTEGFGCLAAGLFAIPVGLVVGVLLGWAVLSAARVDRPLGMALVGVSFAAVLTLATAWISVPAGAVPAGALGFALAAPVTARHVAGRAARRD</sequence>
<comment type="caution">
    <text evidence="2">The sequence shown here is derived from an EMBL/GenBank/DDBJ whole genome shotgun (WGS) entry which is preliminary data.</text>
</comment>
<evidence type="ECO:0000256" key="1">
    <source>
        <dbReference type="SAM" id="Phobius"/>
    </source>
</evidence>
<dbReference type="EMBL" id="RBXO01000001">
    <property type="protein sequence ID" value="RKT52340.1"/>
    <property type="molecule type" value="Genomic_DNA"/>
</dbReference>
<name>A0A495VTY5_9PSEU</name>
<keyword evidence="1" id="KW-1133">Transmembrane helix</keyword>
<gene>
    <name evidence="2" type="ORF">C8E97_0850</name>
</gene>
<proteinExistence type="predicted"/>
<reference evidence="2 3" key="1">
    <citation type="submission" date="2018-10" db="EMBL/GenBank/DDBJ databases">
        <title>Sequencing the genomes of 1000 actinobacteria strains.</title>
        <authorList>
            <person name="Klenk H.-P."/>
        </authorList>
    </citation>
    <scope>NUCLEOTIDE SEQUENCE [LARGE SCALE GENOMIC DNA]</scope>
    <source>
        <strain evidence="2 3">DSM 43800</strain>
    </source>
</reference>